<keyword evidence="1" id="KW-1133">Transmembrane helix</keyword>
<dbReference type="HOGENOM" id="CLU_607813_0_0_2"/>
<reference evidence="3 4" key="3">
    <citation type="journal article" date="2016" name="Stand. Genomic Sci.">
        <title>Complete genome sequence of 'Halanaeroarchaeum sulfurireducens' M27-SA2, a sulfur-reducing and acetate-oxidizing haloarchaeon from the deep-sea hypersaline anoxic lake Medee.</title>
        <authorList>
            <person name="Messina E."/>
            <person name="Sorokin D.Y."/>
            <person name="Kublanov I.V."/>
            <person name="Toshchakov S."/>
            <person name="Lopatina A."/>
            <person name="Arcadi E."/>
            <person name="Smedile F."/>
            <person name="La Spada G."/>
            <person name="La Cono V."/>
            <person name="Yakimov M.M."/>
        </authorList>
    </citation>
    <scope>NUCLEOTIDE SEQUENCE [LARGE SCALE GENOMIC DNA]</scope>
    <source>
        <strain evidence="3 4">M27-SA2</strain>
    </source>
</reference>
<protein>
    <submittedName>
        <fullName evidence="2">Uncharacterized protein</fullName>
    </submittedName>
</protein>
<name>A0A0F7PDQ7_9EURY</name>
<feature type="transmembrane region" description="Helical" evidence="1">
    <location>
        <begin position="374"/>
        <end position="396"/>
    </location>
</feature>
<feature type="transmembrane region" description="Helical" evidence="1">
    <location>
        <begin position="402"/>
        <end position="420"/>
    </location>
</feature>
<dbReference type="KEGG" id="hsu:HLASF_0978"/>
<feature type="transmembrane region" description="Helical" evidence="1">
    <location>
        <begin position="464"/>
        <end position="487"/>
    </location>
</feature>
<dbReference type="EMBL" id="CP008874">
    <property type="protein sequence ID" value="AKH97468.1"/>
    <property type="molecule type" value="Genomic_DNA"/>
</dbReference>
<organism evidence="2 5">
    <name type="scientific">Halanaeroarchaeum sulfurireducens</name>
    <dbReference type="NCBI Taxonomy" id="1604004"/>
    <lineage>
        <taxon>Archaea</taxon>
        <taxon>Methanobacteriati</taxon>
        <taxon>Methanobacteriota</taxon>
        <taxon>Stenosarchaea group</taxon>
        <taxon>Halobacteria</taxon>
        <taxon>Halobacteriales</taxon>
        <taxon>Halobacteriaceae</taxon>
        <taxon>Halanaeroarchaeum</taxon>
    </lineage>
</organism>
<evidence type="ECO:0000313" key="5">
    <source>
        <dbReference type="Proteomes" id="UP000069906"/>
    </source>
</evidence>
<keyword evidence="1" id="KW-0472">Membrane</keyword>
<evidence type="ECO:0000256" key="1">
    <source>
        <dbReference type="SAM" id="Phobius"/>
    </source>
</evidence>
<feature type="transmembrane region" description="Helical" evidence="1">
    <location>
        <begin position="285"/>
        <end position="309"/>
    </location>
</feature>
<dbReference type="AlphaFoldDB" id="A0A0F7PDQ7"/>
<feature type="transmembrane region" description="Helical" evidence="1">
    <location>
        <begin position="432"/>
        <end position="452"/>
    </location>
</feature>
<evidence type="ECO:0000313" key="4">
    <source>
        <dbReference type="Proteomes" id="UP000060390"/>
    </source>
</evidence>
<dbReference type="EMBL" id="CP011564">
    <property type="protein sequence ID" value="ALG81864.1"/>
    <property type="molecule type" value="Genomic_DNA"/>
</dbReference>
<reference evidence="4" key="2">
    <citation type="submission" date="2015-05" db="EMBL/GenBank/DDBJ databases">
        <title>Complete genome sequence of Halanaeroarchaeum sulfurireducens type strain M27-SA2, a sulfate-reducer haloarchaeon from marine anoxic lake Medee.</title>
        <authorList>
            <person name="Messina E."/>
            <person name="Kublanov I.V."/>
            <person name="Toshchakov S."/>
            <person name="Arcadi E."/>
            <person name="La Spada G."/>
            <person name="La Cono V."/>
            <person name="Yakimov M.M."/>
        </authorList>
    </citation>
    <scope>NUCLEOTIDE SEQUENCE [LARGE SCALE GENOMIC DNA]</scope>
    <source>
        <strain evidence="4">M27-SA2</strain>
    </source>
</reference>
<keyword evidence="1" id="KW-0812">Transmembrane</keyword>
<evidence type="ECO:0000313" key="2">
    <source>
        <dbReference type="EMBL" id="AKH97468.1"/>
    </source>
</evidence>
<feature type="transmembrane region" description="Helical" evidence="1">
    <location>
        <begin position="253"/>
        <end position="273"/>
    </location>
</feature>
<evidence type="ECO:0000313" key="3">
    <source>
        <dbReference type="EMBL" id="ALG81864.1"/>
    </source>
</evidence>
<accession>A0A0F7PDQ7</accession>
<feature type="transmembrane region" description="Helical" evidence="1">
    <location>
        <begin position="321"/>
        <end position="345"/>
    </location>
</feature>
<gene>
    <name evidence="3" type="ORF">HLASA_0967</name>
    <name evidence="2" type="ORF">HLASF_0978</name>
</gene>
<dbReference type="KEGG" id="hsf:HLASA_0967"/>
<dbReference type="Proteomes" id="UP000060390">
    <property type="component" value="Chromosome"/>
</dbReference>
<dbReference type="Proteomes" id="UP000069906">
    <property type="component" value="Chromosome"/>
</dbReference>
<proteinExistence type="predicted"/>
<keyword evidence="5" id="KW-1185">Reference proteome</keyword>
<feature type="transmembrane region" description="Helical" evidence="1">
    <location>
        <begin position="20"/>
        <end position="40"/>
    </location>
</feature>
<sequence length="493" mass="51878">MESLDSIYEVPIMGKFENNVVLRGVLVTALVVAVLVSAVGTPVDARPPPQPVCAVCSDRIVEAGAEEGLAIDVRDSSLTVRIDQSGTGHWTARVDLAGSGVDVLRDDASLRDRIVNRVYERGDVAVTKPQSLTTSMSENTLVVEYEVPGMAHESAGDVYVVDFFYWNDGDSRWFYLAADSMTMYGPPGTVVSHAPADATPDDHAVTWVESDQQYDPLNVRSHVVFAPNTGIGSSVATAFGIGVDVAHEKAGDLVAVGAPLALLAAVVALLRRFGHRLAGLPRSQLLAIVLGPLVAVGLTAATVETLVGISGPVTEQVGDFLFYLIYAVAATGAGPVFLLGGPLVVGQILLARRVINTNTGTAGFAEMEAVTRQLLLPAATVLSGQWLLFPLAAAGAAGYDTVYGLVSLLLPALYFIPLAVTRRWGTRLHLPFTAGIVLAPIPVVVAFAPHTGMSLVIESFPFLYVPWALIVAGIGTLAYASGLRLVASENRGT</sequence>
<reference evidence="2 5" key="1">
    <citation type="journal article" date="2015" name="ISME J.">
        <title>Elemental sulfur and acetate can support life of a novel strictly anaerobic haloarchaeon.</title>
        <authorList>
            <person name="Sorokin D.Y."/>
            <person name="Kublanov I.V."/>
            <person name="Gavrilov S.N."/>
            <person name="Rojo D."/>
            <person name="Roman P."/>
            <person name="Golyshin P.N."/>
            <person name="Slepak V.Z."/>
            <person name="Smedile F."/>
            <person name="Ferrer M."/>
            <person name="Messina E."/>
            <person name="La Cono V."/>
            <person name="Yakimov M.M."/>
        </authorList>
    </citation>
    <scope>NUCLEOTIDE SEQUENCE [LARGE SCALE GENOMIC DNA]</scope>
    <source>
        <strain evidence="2 5">HSR2</strain>
    </source>
</reference>